<dbReference type="AlphaFoldDB" id="A0A9D4TUG7"/>
<evidence type="ECO:0000256" key="1">
    <source>
        <dbReference type="SAM" id="SignalP"/>
    </source>
</evidence>
<accession>A0A9D4TUG7</accession>
<organism evidence="2 3">
    <name type="scientific">Chlorella vulgaris</name>
    <name type="common">Green alga</name>
    <dbReference type="NCBI Taxonomy" id="3077"/>
    <lineage>
        <taxon>Eukaryota</taxon>
        <taxon>Viridiplantae</taxon>
        <taxon>Chlorophyta</taxon>
        <taxon>core chlorophytes</taxon>
        <taxon>Trebouxiophyceae</taxon>
        <taxon>Chlorellales</taxon>
        <taxon>Chlorellaceae</taxon>
        <taxon>Chlorella clade</taxon>
        <taxon>Chlorella</taxon>
    </lineage>
</organism>
<dbReference type="Proteomes" id="UP001055712">
    <property type="component" value="Unassembled WGS sequence"/>
</dbReference>
<reference evidence="2" key="2">
    <citation type="submission" date="2020-11" db="EMBL/GenBank/DDBJ databases">
        <authorList>
            <person name="Cecchin M."/>
            <person name="Marcolungo L."/>
            <person name="Rossato M."/>
            <person name="Girolomoni L."/>
            <person name="Cosentino E."/>
            <person name="Cuine S."/>
            <person name="Li-Beisson Y."/>
            <person name="Delledonne M."/>
            <person name="Ballottari M."/>
        </authorList>
    </citation>
    <scope>NUCLEOTIDE SEQUENCE</scope>
    <source>
        <strain evidence="2">211/11P</strain>
        <tissue evidence="2">Whole cell</tissue>
    </source>
</reference>
<reference evidence="2" key="1">
    <citation type="journal article" date="2019" name="Plant J.">
        <title>Chlorella vulgaris genome assembly and annotation reveals the molecular basis for metabolic acclimation to high light conditions.</title>
        <authorList>
            <person name="Cecchin M."/>
            <person name="Marcolungo L."/>
            <person name="Rossato M."/>
            <person name="Girolomoni L."/>
            <person name="Cosentino E."/>
            <person name="Cuine S."/>
            <person name="Li-Beisson Y."/>
            <person name="Delledonne M."/>
            <person name="Ballottari M."/>
        </authorList>
    </citation>
    <scope>NUCLEOTIDE SEQUENCE</scope>
    <source>
        <strain evidence="2">211/11P</strain>
    </source>
</reference>
<protein>
    <submittedName>
        <fullName evidence="2">Uncharacterized protein</fullName>
    </submittedName>
</protein>
<evidence type="ECO:0000313" key="3">
    <source>
        <dbReference type="Proteomes" id="UP001055712"/>
    </source>
</evidence>
<name>A0A9D4TUG7_CHLVU</name>
<dbReference type="EMBL" id="SIDB01000003">
    <property type="protein sequence ID" value="KAI3434866.1"/>
    <property type="molecule type" value="Genomic_DNA"/>
</dbReference>
<comment type="caution">
    <text evidence="2">The sequence shown here is derived from an EMBL/GenBank/DDBJ whole genome shotgun (WGS) entry which is preliminary data.</text>
</comment>
<feature type="chain" id="PRO_5038650798" evidence="1">
    <location>
        <begin position="24"/>
        <end position="234"/>
    </location>
</feature>
<keyword evidence="3" id="KW-1185">Reference proteome</keyword>
<sequence length="234" mass="24160">MAAFARSLLVLALFLAASSAALGSAERHSIPKLDSMHGRHLHQSGSRNCSQEPIALNSTLAVANGYLSALADALSSKDPESAAIYIAALTTGLVLDFSQGSGLPEDCNTTALVSDALSILVDALISISGYLCGEDTAAGSVALDVRNARLTLNNAGLEEQLGNNVTDIIDWGVQVLAPDLTDAVKSFLVVCTPVGLITDDSTGTDYTADTTFDPSFIDDTVIDLAKALGSTAPF</sequence>
<keyword evidence="1" id="KW-0732">Signal</keyword>
<feature type="signal peptide" evidence="1">
    <location>
        <begin position="1"/>
        <end position="23"/>
    </location>
</feature>
<evidence type="ECO:0000313" key="2">
    <source>
        <dbReference type="EMBL" id="KAI3434866.1"/>
    </source>
</evidence>
<proteinExistence type="predicted"/>
<gene>
    <name evidence="2" type="ORF">D9Q98_002920</name>
</gene>